<keyword evidence="2" id="KW-1133">Transmembrane helix</keyword>
<accession>A0A8H5F927</accession>
<evidence type="ECO:0000313" key="3">
    <source>
        <dbReference type="EMBL" id="KAF5328229.1"/>
    </source>
</evidence>
<dbReference type="EMBL" id="JAACJJ010000005">
    <property type="protein sequence ID" value="KAF5328229.1"/>
    <property type="molecule type" value="Genomic_DNA"/>
</dbReference>
<evidence type="ECO:0000256" key="2">
    <source>
        <dbReference type="SAM" id="Phobius"/>
    </source>
</evidence>
<evidence type="ECO:0000256" key="1">
    <source>
        <dbReference type="SAM" id="MobiDB-lite"/>
    </source>
</evidence>
<keyword evidence="2" id="KW-0812">Transmembrane</keyword>
<feature type="transmembrane region" description="Helical" evidence="2">
    <location>
        <begin position="188"/>
        <end position="215"/>
    </location>
</feature>
<evidence type="ECO:0000313" key="4">
    <source>
        <dbReference type="Proteomes" id="UP000567179"/>
    </source>
</evidence>
<sequence length="231" mass="25195">MASYSNQHPANLKLSDYDLEPAANGTHIYSYLNPPPRYHDYVAAQERVANWVEQARNHQISDTMTASSWNSEMDERPRTMRRSSTGNDGRAGNADQNNAETEGAVTSDPLVASYPSPPPSRRPLSSSRSRTRASSSGTQRRRRRTHGDAEVPPLPSGPIPGRTSANSVKTRPRVTTPTPARYSDPTPALALLSSSLVVCALLPSILTVSAFVLFLTLASIRGQDNETHTQE</sequence>
<gene>
    <name evidence="3" type="ORF">D9619_013420</name>
</gene>
<reference evidence="3 4" key="1">
    <citation type="journal article" date="2020" name="ISME J.">
        <title>Uncovering the hidden diversity of litter-decomposition mechanisms in mushroom-forming fungi.</title>
        <authorList>
            <person name="Floudas D."/>
            <person name="Bentzer J."/>
            <person name="Ahren D."/>
            <person name="Johansson T."/>
            <person name="Persson P."/>
            <person name="Tunlid A."/>
        </authorList>
    </citation>
    <scope>NUCLEOTIDE SEQUENCE [LARGE SCALE GENOMIC DNA]</scope>
    <source>
        <strain evidence="3 4">CBS 101986</strain>
    </source>
</reference>
<protein>
    <submittedName>
        <fullName evidence="3">Uncharacterized protein</fullName>
    </submittedName>
</protein>
<feature type="compositionally biased region" description="Polar residues" evidence="1">
    <location>
        <begin position="62"/>
        <end position="71"/>
    </location>
</feature>
<keyword evidence="4" id="KW-1185">Reference proteome</keyword>
<name>A0A8H5F927_9AGAR</name>
<comment type="caution">
    <text evidence="3">The sequence shown here is derived from an EMBL/GenBank/DDBJ whole genome shotgun (WGS) entry which is preliminary data.</text>
</comment>
<feature type="region of interest" description="Disordered" evidence="1">
    <location>
        <begin position="62"/>
        <end position="185"/>
    </location>
</feature>
<proteinExistence type="predicted"/>
<dbReference type="AlphaFoldDB" id="A0A8H5F927"/>
<dbReference type="Proteomes" id="UP000567179">
    <property type="component" value="Unassembled WGS sequence"/>
</dbReference>
<feature type="compositionally biased region" description="Low complexity" evidence="1">
    <location>
        <begin position="122"/>
        <end position="138"/>
    </location>
</feature>
<keyword evidence="2" id="KW-0472">Membrane</keyword>
<organism evidence="3 4">
    <name type="scientific">Psilocybe cf. subviscida</name>
    <dbReference type="NCBI Taxonomy" id="2480587"/>
    <lineage>
        <taxon>Eukaryota</taxon>
        <taxon>Fungi</taxon>
        <taxon>Dikarya</taxon>
        <taxon>Basidiomycota</taxon>
        <taxon>Agaricomycotina</taxon>
        <taxon>Agaricomycetes</taxon>
        <taxon>Agaricomycetidae</taxon>
        <taxon>Agaricales</taxon>
        <taxon>Agaricineae</taxon>
        <taxon>Strophariaceae</taxon>
        <taxon>Psilocybe</taxon>
    </lineage>
</organism>